<dbReference type="RefSeq" id="XP_040654550.1">
    <property type="nucleotide sequence ID" value="XM_040804446.1"/>
</dbReference>
<proteinExistence type="predicted"/>
<name>A0A151GDM0_DRECN</name>
<dbReference type="GeneID" id="63719803"/>
<protein>
    <submittedName>
        <fullName evidence="1">Uncharacterized protein</fullName>
    </submittedName>
</protein>
<evidence type="ECO:0000313" key="1">
    <source>
        <dbReference type="EMBL" id="KYK55198.1"/>
    </source>
</evidence>
<accession>A0A151GDM0</accession>
<dbReference type="EMBL" id="LAYC01000003">
    <property type="protein sequence ID" value="KYK55198.1"/>
    <property type="molecule type" value="Genomic_DNA"/>
</dbReference>
<comment type="caution">
    <text evidence="1">The sequence shown here is derived from an EMBL/GenBank/DDBJ whole genome shotgun (WGS) entry which is preliminary data.</text>
</comment>
<keyword evidence="2" id="KW-1185">Reference proteome</keyword>
<dbReference type="AlphaFoldDB" id="A0A151GDM0"/>
<gene>
    <name evidence="1" type="ORF">DCS_07160</name>
</gene>
<organism evidence="1 2">
    <name type="scientific">Drechmeria coniospora</name>
    <name type="common">Nematophagous fungus</name>
    <name type="synonym">Meria coniospora</name>
    <dbReference type="NCBI Taxonomy" id="98403"/>
    <lineage>
        <taxon>Eukaryota</taxon>
        <taxon>Fungi</taxon>
        <taxon>Dikarya</taxon>
        <taxon>Ascomycota</taxon>
        <taxon>Pezizomycotina</taxon>
        <taxon>Sordariomycetes</taxon>
        <taxon>Hypocreomycetidae</taxon>
        <taxon>Hypocreales</taxon>
        <taxon>Ophiocordycipitaceae</taxon>
        <taxon>Drechmeria</taxon>
    </lineage>
</organism>
<dbReference type="InParanoid" id="A0A151GDM0"/>
<dbReference type="Proteomes" id="UP000076580">
    <property type="component" value="Chromosome 03"/>
</dbReference>
<sequence length="196" mass="22420">MCYRVTSHMMRCDARPIISNGEVEIVNGYSEPTACMCGKQDDIKERLRCDWHGCCRTATRVHLCEKAGQCLTVPFHRYFQSRMEVEADDWSGSIGRDAPWPEMFVLDDEHIPRGCQTPGSRVEYEQPTFREAMKEMLAIGQCIAQMDRMANQVQTNRKLLVELMEHRSNMYVRPAGRYVAFGLAHRRGSHLGGESG</sequence>
<reference evidence="1 2" key="1">
    <citation type="journal article" date="2016" name="Sci. Rep.">
        <title>Insights into Adaptations to a Near-Obligate Nematode Endoparasitic Lifestyle from the Finished Genome of Drechmeria coniospora.</title>
        <authorList>
            <person name="Zhang L."/>
            <person name="Zhou Z."/>
            <person name="Guo Q."/>
            <person name="Fokkens L."/>
            <person name="Miskei M."/>
            <person name="Pocsi I."/>
            <person name="Zhang W."/>
            <person name="Chen M."/>
            <person name="Wang L."/>
            <person name="Sun Y."/>
            <person name="Donzelli B.G."/>
            <person name="Gibson D.M."/>
            <person name="Nelson D.R."/>
            <person name="Luo J.G."/>
            <person name="Rep M."/>
            <person name="Liu H."/>
            <person name="Yang S."/>
            <person name="Wang J."/>
            <person name="Krasnoff S.B."/>
            <person name="Xu Y."/>
            <person name="Molnar I."/>
            <person name="Lin M."/>
        </authorList>
    </citation>
    <scope>NUCLEOTIDE SEQUENCE [LARGE SCALE GENOMIC DNA]</scope>
    <source>
        <strain evidence="1 2">ARSEF 6962</strain>
    </source>
</reference>
<evidence type="ECO:0000313" key="2">
    <source>
        <dbReference type="Proteomes" id="UP000076580"/>
    </source>
</evidence>
<dbReference type="STRING" id="98403.A0A151GDM0"/>